<organism evidence="1 2">
    <name type="scientific">Paraburkholderia solitsugae</name>
    <dbReference type="NCBI Taxonomy" id="2675748"/>
    <lineage>
        <taxon>Bacteria</taxon>
        <taxon>Pseudomonadati</taxon>
        <taxon>Pseudomonadota</taxon>
        <taxon>Betaproteobacteria</taxon>
        <taxon>Burkholderiales</taxon>
        <taxon>Burkholderiaceae</taxon>
        <taxon>Paraburkholderia</taxon>
    </lineage>
</organism>
<dbReference type="PROSITE" id="PS51257">
    <property type="entry name" value="PROKAR_LIPOPROTEIN"/>
    <property type="match status" value="1"/>
</dbReference>
<sequence>MIKQRQGKIVENHTYLLIGGGCVRHIYTDSTTLAATLRRGIVGRFGFEEIQRLT</sequence>
<reference evidence="1 2" key="1">
    <citation type="submission" date="2019-11" db="EMBL/GenBank/DDBJ databases">
        <title>Metabolism of dissolved organic matter in forest soils.</title>
        <authorList>
            <person name="Cyle K.T."/>
            <person name="Wilhelm R.C."/>
            <person name="Martinez C.E."/>
        </authorList>
    </citation>
    <scope>NUCLEOTIDE SEQUENCE [LARGE SCALE GENOMIC DNA]</scope>
    <source>
        <strain evidence="1 2">1N</strain>
    </source>
</reference>
<proteinExistence type="predicted"/>
<gene>
    <name evidence="1" type="ORF">GNZ12_17505</name>
</gene>
<accession>A0ABX2BQX5</accession>
<keyword evidence="2" id="KW-1185">Reference proteome</keyword>
<protein>
    <submittedName>
        <fullName evidence="1">Uncharacterized protein</fullName>
    </submittedName>
</protein>
<name>A0ABX2BQX5_9BURK</name>
<evidence type="ECO:0000313" key="1">
    <source>
        <dbReference type="EMBL" id="NPT43079.1"/>
    </source>
</evidence>
<dbReference type="RefSeq" id="WP_172311944.1">
    <property type="nucleotide sequence ID" value="NZ_WOEY01000066.1"/>
</dbReference>
<comment type="caution">
    <text evidence="1">The sequence shown here is derived from an EMBL/GenBank/DDBJ whole genome shotgun (WGS) entry which is preliminary data.</text>
</comment>
<dbReference type="Proteomes" id="UP000652198">
    <property type="component" value="Unassembled WGS sequence"/>
</dbReference>
<dbReference type="EMBL" id="WOEY01000066">
    <property type="protein sequence ID" value="NPT43079.1"/>
    <property type="molecule type" value="Genomic_DNA"/>
</dbReference>
<evidence type="ECO:0000313" key="2">
    <source>
        <dbReference type="Proteomes" id="UP000652198"/>
    </source>
</evidence>